<dbReference type="GO" id="GO:0005634">
    <property type="term" value="C:nucleus"/>
    <property type="evidence" value="ECO:0007669"/>
    <property type="project" value="UniProtKB-SubCell"/>
</dbReference>
<dbReference type="InterPro" id="IPR036390">
    <property type="entry name" value="WH_DNA-bd_sf"/>
</dbReference>
<dbReference type="CDD" id="cd00073">
    <property type="entry name" value="H15"/>
    <property type="match status" value="1"/>
</dbReference>
<evidence type="ECO:0000256" key="2">
    <source>
        <dbReference type="ARBA" id="ARBA00004286"/>
    </source>
</evidence>
<keyword evidence="5 6" id="KW-0539">Nucleus</keyword>
<dbReference type="GO" id="GO:0003690">
    <property type="term" value="F:double-stranded DNA binding"/>
    <property type="evidence" value="ECO:0007669"/>
    <property type="project" value="TreeGrafter"/>
</dbReference>
<dbReference type="Pfam" id="PF00538">
    <property type="entry name" value="Linker_histone"/>
    <property type="match status" value="1"/>
</dbReference>
<dbReference type="InterPro" id="IPR005819">
    <property type="entry name" value="H1/H5"/>
</dbReference>
<gene>
    <name evidence="9" type="ORF">M6B38_254940</name>
</gene>
<dbReference type="SMART" id="SM00526">
    <property type="entry name" value="H15"/>
    <property type="match status" value="1"/>
</dbReference>
<evidence type="ECO:0000256" key="6">
    <source>
        <dbReference type="RuleBase" id="RU003894"/>
    </source>
</evidence>
<feature type="compositionally biased region" description="Low complexity" evidence="7">
    <location>
        <begin position="1"/>
        <end position="18"/>
    </location>
</feature>
<dbReference type="AlphaFoldDB" id="A0AAX6IHJ1"/>
<dbReference type="SUPFAM" id="SSF46785">
    <property type="entry name" value="Winged helix' DNA-binding domain"/>
    <property type="match status" value="1"/>
</dbReference>
<dbReference type="PANTHER" id="PTHR11467:SF131">
    <property type="entry name" value="HISTONE H1"/>
    <property type="match status" value="1"/>
</dbReference>
<dbReference type="InterPro" id="IPR036388">
    <property type="entry name" value="WH-like_DNA-bd_sf"/>
</dbReference>
<dbReference type="GO" id="GO:0045910">
    <property type="term" value="P:negative regulation of DNA recombination"/>
    <property type="evidence" value="ECO:0007669"/>
    <property type="project" value="TreeGrafter"/>
</dbReference>
<feature type="region of interest" description="Disordered" evidence="7">
    <location>
        <begin position="124"/>
        <end position="205"/>
    </location>
</feature>
<name>A0AAX6IHJ1_IRIPA</name>
<dbReference type="GO" id="GO:0030261">
    <property type="term" value="P:chromosome condensation"/>
    <property type="evidence" value="ECO:0007669"/>
    <property type="project" value="TreeGrafter"/>
</dbReference>
<sequence length="205" mass="21386">MVTADPVHAVDPAPAAAAAKKKASSPKKPRSTPSHPTYLEMIGEAIASLKERTGSSQYAITKFVEDKHRAHLPPNFKKLILVQLRKLTASGKLVRIKNSYKLHSADAFAAAAAKPKKRAVAVAGKKRPAAAGKPSARAAKSAKAAAKDAPAKKAAKPAVKPKAKVAVAKVKRAAPSPAKAKKAARPKSVKKTPVKKSAPAKKAKK</sequence>
<feature type="domain" description="H15" evidence="8">
    <location>
        <begin position="34"/>
        <end position="104"/>
    </location>
</feature>
<evidence type="ECO:0000313" key="10">
    <source>
        <dbReference type="Proteomes" id="UP001140949"/>
    </source>
</evidence>
<dbReference type="PANTHER" id="PTHR11467">
    <property type="entry name" value="HISTONE H1"/>
    <property type="match status" value="1"/>
</dbReference>
<dbReference type="GO" id="GO:0006334">
    <property type="term" value="P:nucleosome assembly"/>
    <property type="evidence" value="ECO:0007669"/>
    <property type="project" value="InterPro"/>
</dbReference>
<evidence type="ECO:0000256" key="3">
    <source>
        <dbReference type="ARBA" id="ARBA00022454"/>
    </source>
</evidence>
<keyword evidence="3 6" id="KW-0158">Chromosome</keyword>
<feature type="region of interest" description="Disordered" evidence="7">
    <location>
        <begin position="1"/>
        <end position="36"/>
    </location>
</feature>
<keyword evidence="10" id="KW-1185">Reference proteome</keyword>
<comment type="subcellular location">
    <subcellularLocation>
        <location evidence="2">Chromosome</location>
    </subcellularLocation>
    <subcellularLocation>
        <location evidence="1 6">Nucleus</location>
    </subcellularLocation>
</comment>
<proteinExistence type="inferred from homology"/>
<evidence type="ECO:0000256" key="1">
    <source>
        <dbReference type="ARBA" id="ARBA00004123"/>
    </source>
</evidence>
<feature type="compositionally biased region" description="Basic residues" evidence="7">
    <location>
        <begin position="179"/>
        <end position="205"/>
    </location>
</feature>
<feature type="compositionally biased region" description="Basic residues" evidence="7">
    <location>
        <begin position="153"/>
        <end position="163"/>
    </location>
</feature>
<dbReference type="PRINTS" id="PR00624">
    <property type="entry name" value="HISTONEH5"/>
</dbReference>
<accession>A0AAX6IHJ1</accession>
<evidence type="ECO:0000256" key="7">
    <source>
        <dbReference type="SAM" id="MobiDB-lite"/>
    </source>
</evidence>
<evidence type="ECO:0000256" key="4">
    <source>
        <dbReference type="ARBA" id="ARBA00023125"/>
    </source>
</evidence>
<organism evidence="9 10">
    <name type="scientific">Iris pallida</name>
    <name type="common">Sweet iris</name>
    <dbReference type="NCBI Taxonomy" id="29817"/>
    <lineage>
        <taxon>Eukaryota</taxon>
        <taxon>Viridiplantae</taxon>
        <taxon>Streptophyta</taxon>
        <taxon>Embryophyta</taxon>
        <taxon>Tracheophyta</taxon>
        <taxon>Spermatophyta</taxon>
        <taxon>Magnoliopsida</taxon>
        <taxon>Liliopsida</taxon>
        <taxon>Asparagales</taxon>
        <taxon>Iridaceae</taxon>
        <taxon>Iridoideae</taxon>
        <taxon>Irideae</taxon>
        <taxon>Iris</taxon>
    </lineage>
</organism>
<feature type="compositionally biased region" description="Basic residues" evidence="7">
    <location>
        <begin position="19"/>
        <end position="30"/>
    </location>
</feature>
<dbReference type="InterPro" id="IPR005818">
    <property type="entry name" value="Histone_H1/H5_H15"/>
</dbReference>
<comment type="similarity">
    <text evidence="6">Belongs to the histone H1/H5 family.</text>
</comment>
<reference evidence="9" key="1">
    <citation type="journal article" date="2023" name="GigaByte">
        <title>Genome assembly of the bearded iris, Iris pallida Lam.</title>
        <authorList>
            <person name="Bruccoleri R.E."/>
            <person name="Oakeley E.J."/>
            <person name="Faust A.M.E."/>
            <person name="Altorfer M."/>
            <person name="Dessus-Babus S."/>
            <person name="Burckhardt D."/>
            <person name="Oertli M."/>
            <person name="Naumann U."/>
            <person name="Petersen F."/>
            <person name="Wong J."/>
        </authorList>
    </citation>
    <scope>NUCLEOTIDE SEQUENCE</scope>
    <source>
        <strain evidence="9">GSM-AAB239-AS_SAM_17_03QT</strain>
    </source>
</reference>
<comment type="caution">
    <text evidence="9">The sequence shown here is derived from an EMBL/GenBank/DDBJ whole genome shotgun (WGS) entry which is preliminary data.</text>
</comment>
<dbReference type="PROSITE" id="PS51504">
    <property type="entry name" value="H15"/>
    <property type="match status" value="1"/>
</dbReference>
<reference evidence="9" key="2">
    <citation type="submission" date="2023-04" db="EMBL/GenBank/DDBJ databases">
        <authorList>
            <person name="Bruccoleri R.E."/>
            <person name="Oakeley E.J."/>
            <person name="Faust A.-M."/>
            <person name="Dessus-Babus S."/>
            <person name="Altorfer M."/>
            <person name="Burckhardt D."/>
            <person name="Oertli M."/>
            <person name="Naumann U."/>
            <person name="Petersen F."/>
            <person name="Wong J."/>
        </authorList>
    </citation>
    <scope>NUCLEOTIDE SEQUENCE</scope>
    <source>
        <strain evidence="9">GSM-AAB239-AS_SAM_17_03QT</strain>
        <tissue evidence="9">Leaf</tissue>
    </source>
</reference>
<keyword evidence="4 6" id="KW-0238">DNA-binding</keyword>
<dbReference type="Proteomes" id="UP001140949">
    <property type="component" value="Unassembled WGS sequence"/>
</dbReference>
<feature type="compositionally biased region" description="Low complexity" evidence="7">
    <location>
        <begin position="129"/>
        <end position="144"/>
    </location>
</feature>
<dbReference type="GO" id="GO:0030527">
    <property type="term" value="F:structural constituent of chromatin"/>
    <property type="evidence" value="ECO:0007669"/>
    <property type="project" value="InterPro"/>
</dbReference>
<dbReference type="EMBL" id="JANAVB010001800">
    <property type="protein sequence ID" value="KAJ6852287.1"/>
    <property type="molecule type" value="Genomic_DNA"/>
</dbReference>
<evidence type="ECO:0000256" key="5">
    <source>
        <dbReference type="ARBA" id="ARBA00023242"/>
    </source>
</evidence>
<evidence type="ECO:0000259" key="8">
    <source>
        <dbReference type="PROSITE" id="PS51504"/>
    </source>
</evidence>
<dbReference type="Gene3D" id="1.10.10.10">
    <property type="entry name" value="Winged helix-like DNA-binding domain superfamily/Winged helix DNA-binding domain"/>
    <property type="match status" value="1"/>
</dbReference>
<protein>
    <submittedName>
        <fullName evidence="9">Histone H1</fullName>
    </submittedName>
</protein>
<dbReference type="GO" id="GO:0031492">
    <property type="term" value="F:nucleosomal DNA binding"/>
    <property type="evidence" value="ECO:0007669"/>
    <property type="project" value="TreeGrafter"/>
</dbReference>
<evidence type="ECO:0000313" key="9">
    <source>
        <dbReference type="EMBL" id="KAJ6852287.1"/>
    </source>
</evidence>
<dbReference type="GO" id="GO:0000786">
    <property type="term" value="C:nucleosome"/>
    <property type="evidence" value="ECO:0007669"/>
    <property type="project" value="InterPro"/>
</dbReference>
<feature type="compositionally biased region" description="Low complexity" evidence="7">
    <location>
        <begin position="164"/>
        <end position="178"/>
    </location>
</feature>